<proteinExistence type="predicted"/>
<dbReference type="Proteomes" id="UP000502681">
    <property type="component" value="Chromosome"/>
</dbReference>
<dbReference type="GeneID" id="90762887"/>
<evidence type="ECO:0000313" key="2">
    <source>
        <dbReference type="Proteomes" id="UP000502681"/>
    </source>
</evidence>
<keyword evidence="2" id="KW-1185">Reference proteome</keyword>
<organism evidence="1 2">
    <name type="scientific">Pectobacterium punjabense</name>
    <dbReference type="NCBI Taxonomy" id="2108399"/>
    <lineage>
        <taxon>Bacteria</taxon>
        <taxon>Pseudomonadati</taxon>
        <taxon>Pseudomonadota</taxon>
        <taxon>Gammaproteobacteria</taxon>
        <taxon>Enterobacterales</taxon>
        <taxon>Pectobacteriaceae</taxon>
        <taxon>Pectobacterium</taxon>
    </lineage>
</organism>
<name>A0ABX6L0M3_9GAMM</name>
<dbReference type="RefSeq" id="WP_107169394.1">
    <property type="nucleotide sequence ID" value="NZ_CP038498.1"/>
</dbReference>
<evidence type="ECO:0000313" key="1">
    <source>
        <dbReference type="EMBL" id="QJA19871.1"/>
    </source>
</evidence>
<reference evidence="1 2" key="1">
    <citation type="submission" date="2019-04" db="EMBL/GenBank/DDBJ databases">
        <title>Whole Genome Sequencing of Pectobacterium punjabense SS95.</title>
        <authorList>
            <person name="Sarfraz S."/>
            <person name="Oulghazi S."/>
            <person name="Roques C."/>
            <person name="Vandecasteele C."/>
            <person name="Faure D."/>
        </authorList>
    </citation>
    <scope>NUCLEOTIDE SEQUENCE [LARGE SCALE GENOMIC DNA]</scope>
    <source>
        <strain evidence="1 2">SS95</strain>
    </source>
</reference>
<dbReference type="EMBL" id="CP038498">
    <property type="protein sequence ID" value="QJA19871.1"/>
    <property type="molecule type" value="Genomic_DNA"/>
</dbReference>
<gene>
    <name evidence="1" type="ORF">E2566_08040</name>
</gene>
<protein>
    <submittedName>
        <fullName evidence="1">Uncharacterized protein</fullName>
    </submittedName>
</protein>
<sequence length="81" mass="9063">MKRKKSKKNPLEDTAVLSRVAKKASQKAIEEVFRAGMAIHYISDGKLIKEYPDGRKECVKDLNMESISLASAVRQLTGLIE</sequence>
<accession>A0ABX6L0M3</accession>